<keyword evidence="1" id="KW-0175">Coiled coil</keyword>
<proteinExistence type="predicted"/>
<reference evidence="2 3" key="1">
    <citation type="journal article" date="2015" name="Genome Announc.">
        <title>Next-Generation Whole-Genome Sequencing of Eight Strains of Bacillus cereus, Isolated from Food.</title>
        <authorList>
            <person name="Krawczyk A.O."/>
            <person name="de Jong A."/>
            <person name="Eijlander R.T."/>
            <person name="Berendsen E.M."/>
            <person name="Holsappel S."/>
            <person name="Wells-Bennik M.H."/>
            <person name="Kuipers O.P."/>
        </authorList>
    </citation>
    <scope>NUCLEOTIDE SEQUENCE [LARGE SCALE GENOMIC DNA]</scope>
    <source>
        <strain evidence="2 3">B4147</strain>
    </source>
</reference>
<dbReference type="AlphaFoldDB" id="A0A0G8BVN1"/>
<protein>
    <submittedName>
        <fullName evidence="2">Uncharacterized protein</fullName>
    </submittedName>
</protein>
<evidence type="ECO:0000256" key="1">
    <source>
        <dbReference type="SAM" id="Coils"/>
    </source>
</evidence>
<organism evidence="2 3">
    <name type="scientific">Bacillus wiedmannii</name>
    <dbReference type="NCBI Taxonomy" id="1890302"/>
    <lineage>
        <taxon>Bacteria</taxon>
        <taxon>Bacillati</taxon>
        <taxon>Bacillota</taxon>
        <taxon>Bacilli</taxon>
        <taxon>Bacillales</taxon>
        <taxon>Bacillaceae</taxon>
        <taxon>Bacillus</taxon>
        <taxon>Bacillus cereus group</taxon>
    </lineage>
</organism>
<evidence type="ECO:0000313" key="3">
    <source>
        <dbReference type="Proteomes" id="UP000035350"/>
    </source>
</evidence>
<feature type="coiled-coil region" evidence="1">
    <location>
        <begin position="96"/>
        <end position="128"/>
    </location>
</feature>
<gene>
    <name evidence="2" type="ORF">B4147_0334</name>
</gene>
<evidence type="ECO:0000313" key="2">
    <source>
        <dbReference type="EMBL" id="KKZ90971.1"/>
    </source>
</evidence>
<dbReference type="Proteomes" id="UP000035350">
    <property type="component" value="Unassembled WGS sequence"/>
</dbReference>
<sequence>MRKSTKLIIAGVVAAVLLPLVYLQLETGAVTKKASNVIYDSKYGKCGFLDKEWDQLEEAGITNASIDEMVANASSPGVVCDDLEDMLYNIQNPELTEEEEAAKEKKSAKLEEAANQAIEKDNRRIEKARTFIDTDLKAMIDPVLVDDFNMEYRVEADEHYAGNINVFVDAEQESKQGKKLRKAFIQKFGDGDVDANYQILILTEDESVIARVSLPEL</sequence>
<accession>A0A0G8BVN1</accession>
<dbReference type="EMBL" id="LCYN01000039">
    <property type="protein sequence ID" value="KKZ90971.1"/>
    <property type="molecule type" value="Genomic_DNA"/>
</dbReference>
<dbReference type="PATRIC" id="fig|1396.433.peg.1111"/>
<name>A0A0G8BVN1_9BACI</name>
<comment type="caution">
    <text evidence="2">The sequence shown here is derived from an EMBL/GenBank/DDBJ whole genome shotgun (WGS) entry which is preliminary data.</text>
</comment>
<dbReference type="RefSeq" id="WP_046960426.1">
    <property type="nucleotide sequence ID" value="NZ_LCYN01000039.1"/>
</dbReference>
<reference evidence="3" key="2">
    <citation type="submission" date="2015-04" db="EMBL/GenBank/DDBJ databases">
        <title>Draft Genome Sequences of Eight Spore-Forming Food Isolates of Bacillus cereus Genome sequencing.</title>
        <authorList>
            <person name="Krawcyk A.O."/>
            <person name="de Jong A."/>
            <person name="Eijlander R.T."/>
            <person name="Berendsen E.M."/>
            <person name="Holsappel S."/>
            <person name="Wells-Bennik M."/>
            <person name="Kuipers O.P."/>
        </authorList>
    </citation>
    <scope>NUCLEOTIDE SEQUENCE [LARGE SCALE GENOMIC DNA]</scope>
    <source>
        <strain evidence="3">B4147</strain>
    </source>
</reference>